<dbReference type="AlphaFoldDB" id="A0A1S2M3U8"/>
<keyword evidence="1" id="KW-1133">Transmembrane helix</keyword>
<dbReference type="Proteomes" id="UP000180057">
    <property type="component" value="Unassembled WGS sequence"/>
</dbReference>
<gene>
    <name evidence="2" type="ORF">BKP45_13440</name>
</gene>
<dbReference type="STRING" id="472963.BKP45_13440"/>
<dbReference type="EMBL" id="MLQS01000018">
    <property type="protein sequence ID" value="OIJ19442.1"/>
    <property type="molecule type" value="Genomic_DNA"/>
</dbReference>
<evidence type="ECO:0000313" key="3">
    <source>
        <dbReference type="Proteomes" id="UP000180057"/>
    </source>
</evidence>
<proteinExistence type="predicted"/>
<accession>A0A1S2M3U8</accession>
<evidence type="ECO:0000256" key="1">
    <source>
        <dbReference type="SAM" id="Phobius"/>
    </source>
</evidence>
<keyword evidence="1" id="KW-0472">Membrane</keyword>
<name>A0A1S2M3U8_9BACI</name>
<organism evidence="2 3">
    <name type="scientific">Anaerobacillus alkalidiazotrophicus</name>
    <dbReference type="NCBI Taxonomy" id="472963"/>
    <lineage>
        <taxon>Bacteria</taxon>
        <taxon>Bacillati</taxon>
        <taxon>Bacillota</taxon>
        <taxon>Bacilli</taxon>
        <taxon>Bacillales</taxon>
        <taxon>Bacillaceae</taxon>
        <taxon>Anaerobacillus</taxon>
    </lineage>
</organism>
<evidence type="ECO:0000313" key="2">
    <source>
        <dbReference type="EMBL" id="OIJ19442.1"/>
    </source>
</evidence>
<keyword evidence="3" id="KW-1185">Reference proteome</keyword>
<keyword evidence="1" id="KW-0812">Transmembrane</keyword>
<feature type="transmembrane region" description="Helical" evidence="1">
    <location>
        <begin position="40"/>
        <end position="60"/>
    </location>
</feature>
<reference evidence="2 3" key="1">
    <citation type="submission" date="2016-10" db="EMBL/GenBank/DDBJ databases">
        <title>Draft genome sequences of four alkaliphilic bacteria belonging to the Anaerobacillus genus.</title>
        <authorList>
            <person name="Bassil N.M."/>
            <person name="Lloyd J.R."/>
        </authorList>
    </citation>
    <scope>NUCLEOTIDE SEQUENCE [LARGE SCALE GENOMIC DNA]</scope>
    <source>
        <strain evidence="2 3">DSM 22531</strain>
    </source>
</reference>
<dbReference type="OrthoDB" id="2832855at2"/>
<dbReference type="RefSeq" id="WP_071390207.1">
    <property type="nucleotide sequence ID" value="NZ_MLQS01000018.1"/>
</dbReference>
<comment type="caution">
    <text evidence="2">The sequence shown here is derived from an EMBL/GenBank/DDBJ whole genome shotgun (WGS) entry which is preliminary data.</text>
</comment>
<protein>
    <submittedName>
        <fullName evidence="2">Uncharacterized protein</fullName>
    </submittedName>
</protein>
<sequence>MKLNRTQKNFRKQMAALKDEGYKFEDDLYSTTRKKRKAKVLGISSILLFLLLLYPLYGMVKSSLDFITINKHGQVVTYVSKTSEIDYNIMQDLSFLIESKSYTSIELLMLYEQKISISIQESNKIRSPKELMNYSTLLNEKYENILSLIFLLKMSNKANFFDATQINAALEEIYLLNTKASFNLTSVFDEIGIIYTIGDHHQIISYEYQTFFKR</sequence>